<dbReference type="Gene3D" id="1.10.10.10">
    <property type="entry name" value="Winged helix-like DNA-binding domain superfamily/Winged helix DNA-binding domain"/>
    <property type="match status" value="1"/>
</dbReference>
<dbReference type="GO" id="GO:0003677">
    <property type="term" value="F:DNA binding"/>
    <property type="evidence" value="ECO:0007669"/>
    <property type="project" value="UniProtKB-KW"/>
</dbReference>
<dbReference type="EMBL" id="LIYF01000014">
    <property type="protein sequence ID" value="KZK07352.1"/>
    <property type="molecule type" value="Genomic_DNA"/>
</dbReference>
<dbReference type="GO" id="GO:0003700">
    <property type="term" value="F:DNA-binding transcription factor activity"/>
    <property type="evidence" value="ECO:0007669"/>
    <property type="project" value="InterPro"/>
</dbReference>
<dbReference type="PATRIC" id="fig|1359.32.peg.1573"/>
<dbReference type="SUPFAM" id="SSF46785">
    <property type="entry name" value="Winged helix' DNA-binding domain"/>
    <property type="match status" value="1"/>
</dbReference>
<reference evidence="5 6" key="1">
    <citation type="submission" date="2015-08" db="EMBL/GenBank/DDBJ databases">
        <title>Draft Genome Sequences of 11 Lactococcus lactis subspecies cremoris strains.</title>
        <authorList>
            <person name="Wels M."/>
            <person name="Backus L."/>
            <person name="Boekhorst J."/>
            <person name="Dijkstra A."/>
            <person name="Beerthuizen M."/>
            <person name="Siezen R."/>
            <person name="Bachmann H."/>
            <person name="Van Hijum S."/>
        </authorList>
    </citation>
    <scope>NUCLEOTIDE SEQUENCE [LARGE SCALE GENOMIC DNA]</scope>
    <source>
        <strain evidence="5 6">KW10</strain>
    </source>
</reference>
<feature type="domain" description="HTH gntR-type" evidence="4">
    <location>
        <begin position="9"/>
        <end position="77"/>
    </location>
</feature>
<protein>
    <submittedName>
        <fullName evidence="5">Transcriptional regulator GntR family</fullName>
    </submittedName>
</protein>
<keyword evidence="2" id="KW-0238">DNA-binding</keyword>
<dbReference type="CDD" id="cd07377">
    <property type="entry name" value="WHTH_GntR"/>
    <property type="match status" value="1"/>
</dbReference>
<dbReference type="InterPro" id="IPR036388">
    <property type="entry name" value="WH-like_DNA-bd_sf"/>
</dbReference>
<evidence type="ECO:0000256" key="1">
    <source>
        <dbReference type="ARBA" id="ARBA00023015"/>
    </source>
</evidence>
<evidence type="ECO:0000256" key="2">
    <source>
        <dbReference type="ARBA" id="ARBA00023125"/>
    </source>
</evidence>
<dbReference type="SMART" id="SM00345">
    <property type="entry name" value="HTH_GNTR"/>
    <property type="match status" value="1"/>
</dbReference>
<evidence type="ECO:0000313" key="5">
    <source>
        <dbReference type="EMBL" id="KZK07352.1"/>
    </source>
</evidence>
<comment type="caution">
    <text evidence="5">The sequence shown here is derived from an EMBL/GenBank/DDBJ whole genome shotgun (WGS) entry which is preliminary data.</text>
</comment>
<keyword evidence="1" id="KW-0805">Transcription regulation</keyword>
<dbReference type="RefSeq" id="WP_063281433.1">
    <property type="nucleotide sequence ID" value="NZ_LIYF01000014.1"/>
</dbReference>
<dbReference type="AlphaFoldDB" id="A0A170MYR3"/>
<dbReference type="InterPro" id="IPR000524">
    <property type="entry name" value="Tscrpt_reg_HTH_GntR"/>
</dbReference>
<dbReference type="Pfam" id="PF00392">
    <property type="entry name" value="GntR"/>
    <property type="match status" value="1"/>
</dbReference>
<organism evidence="5 6">
    <name type="scientific">Lactococcus lactis subsp. cremoris</name>
    <name type="common">Streptococcus cremoris</name>
    <dbReference type="NCBI Taxonomy" id="1359"/>
    <lineage>
        <taxon>Bacteria</taxon>
        <taxon>Bacillati</taxon>
        <taxon>Bacillota</taxon>
        <taxon>Bacilli</taxon>
        <taxon>Lactobacillales</taxon>
        <taxon>Streptococcaceae</taxon>
        <taxon>Lactococcus</taxon>
    </lineage>
</organism>
<keyword evidence="3" id="KW-0804">Transcription</keyword>
<dbReference type="PROSITE" id="PS50949">
    <property type="entry name" value="HTH_GNTR"/>
    <property type="match status" value="1"/>
</dbReference>
<sequence>MYIDPNNKDAIYEQIVFNIKKDILQGILSPEDKILSVREMSKKLGVNPNTVAKAYKELEYQNVIVTIKGRGSFIKRFEESDTEIDIQTQKKLKKELQSWLVEARYAKIPKDIIYEWIKEEEY</sequence>
<proteinExistence type="predicted"/>
<gene>
    <name evidence="5" type="ORF">AB996_0788</name>
</gene>
<dbReference type="PANTHER" id="PTHR38445">
    <property type="entry name" value="HTH-TYPE TRANSCRIPTIONAL REPRESSOR YTRA"/>
    <property type="match status" value="1"/>
</dbReference>
<dbReference type="InterPro" id="IPR036390">
    <property type="entry name" value="WH_DNA-bd_sf"/>
</dbReference>
<name>A0A170MYR3_LACLC</name>
<accession>A0A170MYR3</accession>
<evidence type="ECO:0000256" key="3">
    <source>
        <dbReference type="ARBA" id="ARBA00023163"/>
    </source>
</evidence>
<dbReference type="Proteomes" id="UP000076519">
    <property type="component" value="Unassembled WGS sequence"/>
</dbReference>
<dbReference type="PANTHER" id="PTHR38445:SF9">
    <property type="entry name" value="HTH-TYPE TRANSCRIPTIONAL REPRESSOR YTRA"/>
    <property type="match status" value="1"/>
</dbReference>
<evidence type="ECO:0000313" key="6">
    <source>
        <dbReference type="Proteomes" id="UP000076519"/>
    </source>
</evidence>
<evidence type="ECO:0000259" key="4">
    <source>
        <dbReference type="PROSITE" id="PS50949"/>
    </source>
</evidence>